<evidence type="ECO:0000313" key="4">
    <source>
        <dbReference type="Proteomes" id="UP000054307"/>
    </source>
</evidence>
<reference evidence="3 4" key="2">
    <citation type="journal article" date="2015" name="MBio">
        <title>Genome-Resolved Metagenomic Analysis Reveals Roles for Candidate Phyla and Other Microbial Community Members in Biogeochemical Transformations in Oil Reservoirs.</title>
        <authorList>
            <person name="Hu P."/>
            <person name="Tom L."/>
            <person name="Singh A."/>
            <person name="Thomas B.C."/>
            <person name="Baker B.J."/>
            <person name="Piceno Y.M."/>
            <person name="Andersen G.L."/>
            <person name="Banfield J.F."/>
        </authorList>
    </citation>
    <scope>NUCLEOTIDE SEQUENCE [LARGE SCALE GENOMIC DNA]</scope>
</reference>
<gene>
    <name evidence="1" type="ORF">XD40_0828</name>
    <name evidence="2" type="ORF">XD48_0749</name>
</gene>
<dbReference type="AlphaFoldDB" id="A0A101E1Z9"/>
<name>A0A101E1Z9_ARCFL</name>
<evidence type="ECO:0000313" key="1">
    <source>
        <dbReference type="EMBL" id="KUJ94007.1"/>
    </source>
</evidence>
<dbReference type="Proteomes" id="UP000054015">
    <property type="component" value="Unassembled WGS sequence"/>
</dbReference>
<dbReference type="Proteomes" id="UP000054307">
    <property type="component" value="Unassembled WGS sequence"/>
</dbReference>
<protein>
    <submittedName>
        <fullName evidence="2">Uncharacterized protein</fullName>
    </submittedName>
</protein>
<accession>A0A101E1Z9</accession>
<proteinExistence type="predicted"/>
<evidence type="ECO:0000313" key="3">
    <source>
        <dbReference type="Proteomes" id="UP000054015"/>
    </source>
</evidence>
<comment type="caution">
    <text evidence="2">The sequence shown here is derived from an EMBL/GenBank/DDBJ whole genome shotgun (WGS) entry which is preliminary data.</text>
</comment>
<sequence>MQIVLRRKQRQQPKPKRITCRDCLEAEIRQNEGFRSKSFIYCHFWGWAVRISHAKICPHFCLKRRVGHTKRRF</sequence>
<reference evidence="2" key="1">
    <citation type="journal article" date="2015" name="MBio">
        <title>Genome-resolved metagenomic analysis reveals roles for candidate phyla and other microbial community members in biogeochemical transformations in oil reservoirs.</title>
        <authorList>
            <person name="Hu P."/>
            <person name="Tom L."/>
            <person name="Singh A."/>
            <person name="Thomas B.C."/>
            <person name="Baker B.J."/>
            <person name="Piceno Y.M."/>
            <person name="Andersen G.L."/>
            <person name="Banfield J.F."/>
        </authorList>
    </citation>
    <scope>NUCLEOTIDE SEQUENCE [LARGE SCALE GENOMIC DNA]</scope>
    <source>
        <strain evidence="2">49_2300</strain>
        <strain evidence="1">49_95</strain>
    </source>
</reference>
<evidence type="ECO:0000313" key="2">
    <source>
        <dbReference type="EMBL" id="KUK07037.1"/>
    </source>
</evidence>
<dbReference type="EMBL" id="LGEQ01000011">
    <property type="protein sequence ID" value="KUJ94007.1"/>
    <property type="molecule type" value="Genomic_DNA"/>
</dbReference>
<dbReference type="EMBL" id="LGEX01000014">
    <property type="protein sequence ID" value="KUK07037.1"/>
    <property type="molecule type" value="Genomic_DNA"/>
</dbReference>
<organism evidence="2 3">
    <name type="scientific">Archaeoglobus fulgidus</name>
    <dbReference type="NCBI Taxonomy" id="2234"/>
    <lineage>
        <taxon>Archaea</taxon>
        <taxon>Methanobacteriati</taxon>
        <taxon>Methanobacteriota</taxon>
        <taxon>Archaeoglobi</taxon>
        <taxon>Archaeoglobales</taxon>
        <taxon>Archaeoglobaceae</taxon>
        <taxon>Archaeoglobus</taxon>
    </lineage>
</organism>